<proteinExistence type="predicted"/>
<keyword evidence="4" id="KW-1185">Reference proteome</keyword>
<comment type="caution">
    <text evidence="3">The sequence shown here is derived from an EMBL/GenBank/DDBJ whole genome shotgun (WGS) entry which is preliminary data.</text>
</comment>
<dbReference type="PANTHER" id="PTHR33375">
    <property type="entry name" value="CHROMOSOME-PARTITIONING PROTEIN PARB-RELATED"/>
    <property type="match status" value="1"/>
</dbReference>
<sequence length="409" mass="43533">MKRETIAPASIQYFPLAQLYVSDLNPRQDADPEGIDLLADSLATIGLIQNLSGILDGEGRVGIVAGGRRLRAIARAVERDATVSERHPELASIPVRIASDEATARAWASAENAAREDLAPADEIRAYGRMKEAGADVSAIARSFGKTEAHVYRRLALAALPAPVLDALKEGTISLGMAKAFTLSQDEALTLTVLAEVKGRDVSEHRIKQALQPAAVSATDRRAHFVGLDAYEAAGGSLTRDLFSDTVALHDADLLQDLFTERLNAEAGKLAAGWKWAEVMADEYVSYSVTEKLARLYPVEGDLTEEQAERYDELAELANADALDEAGQAELEALDAIIKGDFTDAQRAVAGYYVYVSHSGTVQLSGPWVRTEDRAAAIEAGTLAGHAAHADGGDAAPAPKSPYSGALVE</sequence>
<feature type="domain" description="ParB-like N-terminal" evidence="2">
    <location>
        <begin position="12"/>
        <end position="113"/>
    </location>
</feature>
<dbReference type="RefSeq" id="WP_377764427.1">
    <property type="nucleotide sequence ID" value="NZ_JBHRXY010000057.1"/>
</dbReference>
<dbReference type="InterPro" id="IPR050336">
    <property type="entry name" value="Chromosome_partition/occlusion"/>
</dbReference>
<organism evidence="3 4">
    <name type="scientific">Paracoccus angustae</name>
    <dbReference type="NCBI Taxonomy" id="1671480"/>
    <lineage>
        <taxon>Bacteria</taxon>
        <taxon>Pseudomonadati</taxon>
        <taxon>Pseudomonadota</taxon>
        <taxon>Alphaproteobacteria</taxon>
        <taxon>Rhodobacterales</taxon>
        <taxon>Paracoccaceae</taxon>
        <taxon>Paracoccus</taxon>
    </lineage>
</organism>
<feature type="non-terminal residue" evidence="3">
    <location>
        <position position="409"/>
    </location>
</feature>
<dbReference type="Gene3D" id="1.10.10.2830">
    <property type="match status" value="1"/>
</dbReference>
<reference evidence="4" key="1">
    <citation type="journal article" date="2019" name="Int. J. Syst. Evol. Microbiol.">
        <title>The Global Catalogue of Microorganisms (GCM) 10K type strain sequencing project: providing services to taxonomists for standard genome sequencing and annotation.</title>
        <authorList>
            <consortium name="The Broad Institute Genomics Platform"/>
            <consortium name="The Broad Institute Genome Sequencing Center for Infectious Disease"/>
            <person name="Wu L."/>
            <person name="Ma J."/>
        </authorList>
    </citation>
    <scope>NUCLEOTIDE SEQUENCE [LARGE SCALE GENOMIC DNA]</scope>
    <source>
        <strain evidence="4">KCTC 42473</strain>
    </source>
</reference>
<dbReference type="PANTHER" id="PTHR33375:SF7">
    <property type="entry name" value="CHROMOSOME 2-PARTITIONING PROTEIN PARB-RELATED"/>
    <property type="match status" value="1"/>
</dbReference>
<dbReference type="Proteomes" id="UP001595539">
    <property type="component" value="Unassembled WGS sequence"/>
</dbReference>
<dbReference type="CDD" id="cd16406">
    <property type="entry name" value="ParB_N_like"/>
    <property type="match status" value="1"/>
</dbReference>
<evidence type="ECO:0000256" key="1">
    <source>
        <dbReference type="SAM" id="MobiDB-lite"/>
    </source>
</evidence>
<evidence type="ECO:0000313" key="3">
    <source>
        <dbReference type="EMBL" id="MFC3631977.1"/>
    </source>
</evidence>
<dbReference type="Pfam" id="PF02195">
    <property type="entry name" value="ParB_N"/>
    <property type="match status" value="1"/>
</dbReference>
<dbReference type="SUPFAM" id="SSF110849">
    <property type="entry name" value="ParB/Sulfiredoxin"/>
    <property type="match status" value="1"/>
</dbReference>
<dbReference type="InterPro" id="IPR041468">
    <property type="entry name" value="HTH_ParB/Spo0J"/>
</dbReference>
<accession>A0ABV7U9Z7</accession>
<dbReference type="InterPro" id="IPR003115">
    <property type="entry name" value="ParB_N"/>
</dbReference>
<dbReference type="SMART" id="SM00470">
    <property type="entry name" value="ParB"/>
    <property type="match status" value="1"/>
</dbReference>
<evidence type="ECO:0000313" key="4">
    <source>
        <dbReference type="Proteomes" id="UP001595539"/>
    </source>
</evidence>
<dbReference type="Gene3D" id="3.90.1530.30">
    <property type="match status" value="1"/>
</dbReference>
<feature type="region of interest" description="Disordered" evidence="1">
    <location>
        <begin position="387"/>
        <end position="409"/>
    </location>
</feature>
<evidence type="ECO:0000259" key="2">
    <source>
        <dbReference type="SMART" id="SM00470"/>
    </source>
</evidence>
<dbReference type="InterPro" id="IPR036086">
    <property type="entry name" value="ParB/Sulfiredoxin_sf"/>
</dbReference>
<dbReference type="EMBL" id="JBHRXY010000057">
    <property type="protein sequence ID" value="MFC3631977.1"/>
    <property type="molecule type" value="Genomic_DNA"/>
</dbReference>
<gene>
    <name evidence="3" type="ORF">ACFOM8_21390</name>
</gene>
<protein>
    <submittedName>
        <fullName evidence="3">ParB/RepB/Spo0J family partition protein</fullName>
    </submittedName>
</protein>
<dbReference type="Pfam" id="PF17762">
    <property type="entry name" value="HTH_ParB"/>
    <property type="match status" value="1"/>
</dbReference>
<dbReference type="SUPFAM" id="SSF109709">
    <property type="entry name" value="KorB DNA-binding domain-like"/>
    <property type="match status" value="1"/>
</dbReference>
<name>A0ABV7U9Z7_9RHOB</name>